<protein>
    <submittedName>
        <fullName evidence="2">CIC11C00000004947</fullName>
    </submittedName>
</protein>
<accession>A0A1L0GBA3</accession>
<dbReference type="AlphaFoldDB" id="A0A1L0GBA3"/>
<evidence type="ECO:0000313" key="3">
    <source>
        <dbReference type="Proteomes" id="UP000182334"/>
    </source>
</evidence>
<name>A0A1L0GBA3_9ASCO</name>
<gene>
    <name evidence="2" type="ORF">SAMEA4029010_CIC11G00000004947</name>
</gene>
<dbReference type="EMBL" id="LT635759">
    <property type="protein sequence ID" value="SGZ53653.1"/>
    <property type="molecule type" value="Genomic_DNA"/>
</dbReference>
<keyword evidence="3" id="KW-1185">Reference proteome</keyword>
<feature type="transmembrane region" description="Helical" evidence="1">
    <location>
        <begin position="12"/>
        <end position="31"/>
    </location>
</feature>
<evidence type="ECO:0000313" key="2">
    <source>
        <dbReference type="EMBL" id="SGZ53653.1"/>
    </source>
</evidence>
<evidence type="ECO:0000256" key="1">
    <source>
        <dbReference type="SAM" id="Phobius"/>
    </source>
</evidence>
<keyword evidence="1" id="KW-0472">Membrane</keyword>
<dbReference type="Proteomes" id="UP000182334">
    <property type="component" value="Chromosome IV"/>
</dbReference>
<keyword evidence="1" id="KW-1133">Transmembrane helix</keyword>
<keyword evidence="1" id="KW-0812">Transmembrane</keyword>
<reference evidence="2 3" key="1">
    <citation type="submission" date="2016-10" db="EMBL/GenBank/DDBJ databases">
        <authorList>
            <person name="de Groot N.N."/>
        </authorList>
    </citation>
    <scope>NUCLEOTIDE SEQUENCE [LARGE SCALE GENOMIC DNA]</scope>
    <source>
        <strain evidence="2 3">CBS 141442</strain>
    </source>
</reference>
<sequence>MKYFSSSGQMSDFRQIYALVISVMSVTWHLISNSVQNATSGKVEKITLQDKNLGRPTTPICSIT</sequence>
<proteinExistence type="predicted"/>
<organism evidence="2 3">
    <name type="scientific">Sungouiella intermedia</name>
    <dbReference type="NCBI Taxonomy" id="45354"/>
    <lineage>
        <taxon>Eukaryota</taxon>
        <taxon>Fungi</taxon>
        <taxon>Dikarya</taxon>
        <taxon>Ascomycota</taxon>
        <taxon>Saccharomycotina</taxon>
        <taxon>Pichiomycetes</taxon>
        <taxon>Metschnikowiaceae</taxon>
        <taxon>Sungouiella</taxon>
    </lineage>
</organism>